<name>A0ABD0JLL4_9CAEN</name>
<evidence type="ECO:0000313" key="2">
    <source>
        <dbReference type="EMBL" id="KAK7475367.1"/>
    </source>
</evidence>
<sequence>MGLTAVPMFQHTQREAHGTRRHSRLHDPNVQLHLGSTHHTSGLFCQPVSRLPTSTQTLDDLPAPPAESHGFCQSHPAQCVSPLRRAGKLLKKFSLIVRVLEMSTLLGS</sequence>
<keyword evidence="3" id="KW-1185">Reference proteome</keyword>
<reference evidence="2 3" key="1">
    <citation type="journal article" date="2023" name="Sci. Data">
        <title>Genome assembly of the Korean intertidal mud-creeper Batillaria attramentaria.</title>
        <authorList>
            <person name="Patra A.K."/>
            <person name="Ho P.T."/>
            <person name="Jun S."/>
            <person name="Lee S.J."/>
            <person name="Kim Y."/>
            <person name="Won Y.J."/>
        </authorList>
    </citation>
    <scope>NUCLEOTIDE SEQUENCE [LARGE SCALE GENOMIC DNA]</scope>
    <source>
        <strain evidence="2">Wonlab-2016</strain>
    </source>
</reference>
<evidence type="ECO:0000313" key="3">
    <source>
        <dbReference type="Proteomes" id="UP001519460"/>
    </source>
</evidence>
<dbReference type="AlphaFoldDB" id="A0ABD0JLL4"/>
<proteinExistence type="predicted"/>
<accession>A0ABD0JLL4</accession>
<dbReference type="Proteomes" id="UP001519460">
    <property type="component" value="Unassembled WGS sequence"/>
</dbReference>
<comment type="caution">
    <text evidence="2">The sequence shown here is derived from an EMBL/GenBank/DDBJ whole genome shotgun (WGS) entry which is preliminary data.</text>
</comment>
<evidence type="ECO:0000256" key="1">
    <source>
        <dbReference type="SAM" id="MobiDB-lite"/>
    </source>
</evidence>
<dbReference type="EMBL" id="JACVVK020000408">
    <property type="protein sequence ID" value="KAK7475367.1"/>
    <property type="molecule type" value="Genomic_DNA"/>
</dbReference>
<organism evidence="2 3">
    <name type="scientific">Batillaria attramentaria</name>
    <dbReference type="NCBI Taxonomy" id="370345"/>
    <lineage>
        <taxon>Eukaryota</taxon>
        <taxon>Metazoa</taxon>
        <taxon>Spiralia</taxon>
        <taxon>Lophotrochozoa</taxon>
        <taxon>Mollusca</taxon>
        <taxon>Gastropoda</taxon>
        <taxon>Caenogastropoda</taxon>
        <taxon>Sorbeoconcha</taxon>
        <taxon>Cerithioidea</taxon>
        <taxon>Batillariidae</taxon>
        <taxon>Batillaria</taxon>
    </lineage>
</organism>
<feature type="region of interest" description="Disordered" evidence="1">
    <location>
        <begin position="1"/>
        <end position="24"/>
    </location>
</feature>
<gene>
    <name evidence="2" type="ORF">BaRGS_00033385</name>
</gene>
<protein>
    <submittedName>
        <fullName evidence="2">Uncharacterized protein</fullName>
    </submittedName>
</protein>